<feature type="region of interest" description="Disordered" evidence="1">
    <location>
        <begin position="1"/>
        <end position="116"/>
    </location>
</feature>
<sequence>MSDEQDVVAAGRVDQGRPETGATAVVPGQRTEAQTVVQPVAQPVPQPVAAEPGTEHLTQPGVPMVGPRQHDAPAPAATDSQPVPALGQPPVGEPAPGHQPTTPVEARSRPRPRMPRPDQMIRMGPWAPVAGAAIGLLLGLVVVAFLASSANTFDQRMALVFVVLGLALLGAGGTLLADEVRLLRRGTQAVEARSANAGMIAGLLNGLTPARLLITASAFSLLLSAYVTSGS</sequence>
<evidence type="ECO:0000313" key="3">
    <source>
        <dbReference type="EMBL" id="NEK96121.1"/>
    </source>
</evidence>
<proteinExistence type="predicted"/>
<dbReference type="AlphaFoldDB" id="A0A6P0EWP7"/>
<keyword evidence="5" id="KW-1185">Reference proteome</keyword>
<evidence type="ECO:0000313" key="5">
    <source>
        <dbReference type="Proteomes" id="UP000468828"/>
    </source>
</evidence>
<keyword evidence="2" id="KW-0472">Membrane</keyword>
<dbReference type="EMBL" id="JAAGWH010000055">
    <property type="protein sequence ID" value="NEK96121.1"/>
    <property type="molecule type" value="Genomic_DNA"/>
</dbReference>
<reference evidence="3 5" key="1">
    <citation type="submission" date="2020-01" db="EMBL/GenBank/DDBJ databases">
        <title>the WGS Modestobacter muralis CPCC 204518.</title>
        <authorList>
            <person name="Jiang Z."/>
        </authorList>
    </citation>
    <scope>NUCLEOTIDE SEQUENCE [LARGE SCALE GENOMIC DNA]</scope>
    <source>
        <strain evidence="3 5">DSM 100205</strain>
    </source>
</reference>
<evidence type="ECO:0000313" key="6">
    <source>
        <dbReference type="Proteomes" id="UP000471152"/>
    </source>
</evidence>
<organism evidence="3 5">
    <name type="scientific">Modestobacter muralis</name>
    <dbReference type="NCBI Taxonomy" id="1608614"/>
    <lineage>
        <taxon>Bacteria</taxon>
        <taxon>Bacillati</taxon>
        <taxon>Actinomycetota</taxon>
        <taxon>Actinomycetes</taxon>
        <taxon>Geodermatophilales</taxon>
        <taxon>Geodermatophilaceae</taxon>
        <taxon>Modestobacter</taxon>
    </lineage>
</organism>
<name>A0A6P0EWP7_9ACTN</name>
<dbReference type="Proteomes" id="UP000471152">
    <property type="component" value="Unassembled WGS sequence"/>
</dbReference>
<accession>A0A6P0EWP7</accession>
<feature type="transmembrane region" description="Helical" evidence="2">
    <location>
        <begin position="158"/>
        <end position="177"/>
    </location>
</feature>
<feature type="transmembrane region" description="Helical" evidence="2">
    <location>
        <begin position="198"/>
        <end position="227"/>
    </location>
</feature>
<dbReference type="EMBL" id="JAAGWB010000057">
    <property type="protein sequence ID" value="NEN53009.1"/>
    <property type="molecule type" value="Genomic_DNA"/>
</dbReference>
<keyword evidence="2" id="KW-1133">Transmembrane helix</keyword>
<dbReference type="RefSeq" id="WP_163612807.1">
    <property type="nucleotide sequence ID" value="NZ_JAAGWB010000057.1"/>
</dbReference>
<protein>
    <submittedName>
        <fullName evidence="3">Uncharacterized protein</fullName>
    </submittedName>
</protein>
<evidence type="ECO:0000256" key="2">
    <source>
        <dbReference type="SAM" id="Phobius"/>
    </source>
</evidence>
<gene>
    <name evidence="4" type="ORF">G3R41_19050</name>
    <name evidence="3" type="ORF">GCU67_18400</name>
</gene>
<dbReference type="Proteomes" id="UP000468828">
    <property type="component" value="Unassembled WGS sequence"/>
</dbReference>
<comment type="caution">
    <text evidence="3">The sequence shown here is derived from an EMBL/GenBank/DDBJ whole genome shotgun (WGS) entry which is preliminary data.</text>
</comment>
<keyword evidence="2" id="KW-0812">Transmembrane</keyword>
<evidence type="ECO:0000256" key="1">
    <source>
        <dbReference type="SAM" id="MobiDB-lite"/>
    </source>
</evidence>
<feature type="compositionally biased region" description="Low complexity" evidence="1">
    <location>
        <begin position="31"/>
        <end position="52"/>
    </location>
</feature>
<feature type="transmembrane region" description="Helical" evidence="2">
    <location>
        <begin position="123"/>
        <end position="146"/>
    </location>
</feature>
<evidence type="ECO:0000313" key="4">
    <source>
        <dbReference type="EMBL" id="NEN53009.1"/>
    </source>
</evidence>
<reference evidence="4 6" key="2">
    <citation type="submission" date="2020-02" db="EMBL/GenBank/DDBJ databases">
        <title>The WGS of Modestobacter muralis DSM 100205.</title>
        <authorList>
            <person name="Jiang Z."/>
        </authorList>
    </citation>
    <scope>NUCLEOTIDE SEQUENCE [LARGE SCALE GENOMIC DNA]</scope>
    <source>
        <strain evidence="4 6">DSM 100205</strain>
    </source>
</reference>